<dbReference type="InterPro" id="IPR053156">
    <property type="entry name" value="T6SS_TssM-like"/>
</dbReference>
<dbReference type="Pfam" id="PF21070">
    <property type="entry name" value="IcmF_helical"/>
    <property type="match status" value="1"/>
</dbReference>
<dbReference type="InterPro" id="IPR048677">
    <property type="entry name" value="TssM1_hel"/>
</dbReference>
<dbReference type="Pfam" id="PF06744">
    <property type="entry name" value="IcmF_C"/>
    <property type="match status" value="1"/>
</dbReference>
<evidence type="ECO:0000256" key="2">
    <source>
        <dbReference type="SAM" id="Phobius"/>
    </source>
</evidence>
<dbReference type="InterPro" id="IPR009612">
    <property type="entry name" value="IcmF-rel"/>
</dbReference>
<dbReference type="PANTHER" id="PTHR36153:SF1">
    <property type="entry name" value="TYPE VI SECRETION SYSTEM COMPONENT TSSM1"/>
    <property type="match status" value="1"/>
</dbReference>
<keyword evidence="2" id="KW-0812">Transmembrane</keyword>
<feature type="region of interest" description="Disordered" evidence="1">
    <location>
        <begin position="1089"/>
        <end position="1108"/>
    </location>
</feature>
<comment type="caution">
    <text evidence="6">The sequence shown here is derived from an EMBL/GenBank/DDBJ whole genome shotgun (WGS) entry which is preliminary data.</text>
</comment>
<dbReference type="RefSeq" id="WP_244874198.1">
    <property type="nucleotide sequence ID" value="NZ_CAJPVI010000077.1"/>
</dbReference>
<evidence type="ECO:0000313" key="6">
    <source>
        <dbReference type="EMBL" id="CAG2160315.1"/>
    </source>
</evidence>
<dbReference type="EMBL" id="CAJPVI010000077">
    <property type="protein sequence ID" value="CAG2160315.1"/>
    <property type="molecule type" value="Genomic_DNA"/>
</dbReference>
<evidence type="ECO:0008006" key="8">
    <source>
        <dbReference type="Google" id="ProtNLM"/>
    </source>
</evidence>
<evidence type="ECO:0000259" key="5">
    <source>
        <dbReference type="Pfam" id="PF21070"/>
    </source>
</evidence>
<evidence type="ECO:0000256" key="1">
    <source>
        <dbReference type="SAM" id="MobiDB-lite"/>
    </source>
</evidence>
<accession>A0ABN7QA30</accession>
<gene>
    <name evidence="6" type="ORF">LMG26411_07392</name>
</gene>
<feature type="domain" description="Type VI secretion system component TssM1 helical" evidence="5">
    <location>
        <begin position="886"/>
        <end position="990"/>
    </location>
</feature>
<dbReference type="Proteomes" id="UP000672657">
    <property type="component" value="Unassembled WGS sequence"/>
</dbReference>
<reference evidence="6 7" key="1">
    <citation type="submission" date="2021-03" db="EMBL/GenBank/DDBJ databases">
        <authorList>
            <person name="Peeters C."/>
        </authorList>
    </citation>
    <scope>NUCLEOTIDE SEQUENCE [LARGE SCALE GENOMIC DNA]</scope>
    <source>
        <strain evidence="6 7">LMG 26411</strain>
    </source>
</reference>
<keyword evidence="2" id="KW-0472">Membrane</keyword>
<feature type="domain" description="Type VI secretion system IcmF C-terminal" evidence="3">
    <location>
        <begin position="995"/>
        <end position="1088"/>
    </location>
</feature>
<proteinExistence type="predicted"/>
<evidence type="ECO:0000313" key="7">
    <source>
        <dbReference type="Proteomes" id="UP000672657"/>
    </source>
</evidence>
<feature type="domain" description="IcmF-related" evidence="4">
    <location>
        <begin position="417"/>
        <end position="737"/>
    </location>
</feature>
<organism evidence="6 7">
    <name type="scientific">Cupriavidus numazuensis</name>
    <dbReference type="NCBI Taxonomy" id="221992"/>
    <lineage>
        <taxon>Bacteria</taxon>
        <taxon>Pseudomonadati</taxon>
        <taxon>Pseudomonadota</taxon>
        <taxon>Betaproteobacteria</taxon>
        <taxon>Burkholderiales</taxon>
        <taxon>Burkholderiaceae</taxon>
        <taxon>Cupriavidus</taxon>
    </lineage>
</organism>
<feature type="transmembrane region" description="Helical" evidence="2">
    <location>
        <begin position="15"/>
        <end position="37"/>
    </location>
</feature>
<dbReference type="InterPro" id="IPR010623">
    <property type="entry name" value="IcmF_C"/>
</dbReference>
<dbReference type="Pfam" id="PF06761">
    <property type="entry name" value="IcmF-related"/>
    <property type="match status" value="1"/>
</dbReference>
<dbReference type="PANTHER" id="PTHR36153">
    <property type="entry name" value="INNER MEMBRANE PROTEIN-RELATED"/>
    <property type="match status" value="1"/>
</dbReference>
<feature type="compositionally biased region" description="Gly residues" evidence="1">
    <location>
        <begin position="1098"/>
        <end position="1107"/>
    </location>
</feature>
<evidence type="ECO:0000259" key="4">
    <source>
        <dbReference type="Pfam" id="PF06761"/>
    </source>
</evidence>
<protein>
    <recommendedName>
        <fullName evidence="8">Type VI secretion protein VasK</fullName>
    </recommendedName>
</protein>
<evidence type="ECO:0000259" key="3">
    <source>
        <dbReference type="Pfam" id="PF06744"/>
    </source>
</evidence>
<sequence>MNVPTPPSASPRAGLPYGLVWALFFICALLCTLIYLLGPSIGLTTPRSLGRAMAWVLGVGALLLIAMPLLSAVEYRKAARAVADVLRAQRIAPIDRTGSGSSQTSAWAPLRRSLSTELRHRNGWLWRYRQPWLLITGDDESVQQLVPDLADPGWLVTDDVVLLYCKGTQNGQPDGTWLKQLRRLRWRRPVDSVIAVINGDAPVSTERSGMQAYRVRLSRITELLRYSAPVYALDVSRTGQISHDTVPVIACEFPKQADEASIANALQRLRTDLAQRSIPQLIENGGERYLGNVSRELDTRGQALSHWLGTLTGAAHRRLPIRGIAFAPYAVPMQAKEPANRGADLPLWQYLGEAAQRQPGRRTGWHPLTLCAGLALVAVGVWTAGMLVSGLENGRDFHMAQQAAHDIQSAPNTAARLQALDTLQQQIQRYEYRVQHHAPLFTRFGLNRDADVLAALWKPYAKASRDILVAPATQDLEATLVDLSQLQTSGLNEETSKWALQGHDTLKAYLMLAHPERVDAAFLAQQLAQHWTTDARIPPGQKQDLAERFARFYAEHLKANPDWRIEPRAELVTGARQTLLAVIGERNAQDTIYQGIINGAGNKYPDQTLASLTAGTDPRGLLRAVALVPGVFTRQAYEGYVAAAIEQAAKRKQVASDWVLTGGKPPQPDADSGSGKDLQAALTEQYFAEYADHWQQFMNSAQWEPAATLPAVIDQLKLLADARQSPVIALMKSLEYQGGAGARKDSLSDTLVNKARDLIGKKTEVPEVANADPAGPLGIAFGPVLRLVGQPGQGLQGNQGDLSLQRYLDRATALRLRLQQISTSSDGDAQARQMAQALFQGKGSELADTQAYAQLIAASLGNQWAGMGDALFVRPIAQATQAVLLPAQASLDDAWRQNIAMAWGRSFAGRYPFADTANDASLPELARFLRPQGGLIHAFLATNLAGVLELQGDQWVPSATAGQAMTFDPAFLKGINTLQHIAAHLLAQGEPAYRFQLKPIPTPGLTDTLLTVDNQKLHYYNQREAWQFMTWPASNLQEPGTRLQWQTEKAGTNKNYEFSGPWGWVRMLERARVVPIDSATFQLTWQASADTGDQRAGTGTGKPGAGGDAVQADAAALIARDAKRPASADLAYPISYQLRTDVSQGPLEMLWLRGFVLPSRIFAAKEPAGRLASTTRK</sequence>
<name>A0ABN7QA30_9BURK</name>
<feature type="transmembrane region" description="Helical" evidence="2">
    <location>
        <begin position="49"/>
        <end position="70"/>
    </location>
</feature>
<keyword evidence="7" id="KW-1185">Reference proteome</keyword>
<keyword evidence="2" id="KW-1133">Transmembrane helix</keyword>